<evidence type="ECO:0000256" key="3">
    <source>
        <dbReference type="ARBA" id="ARBA00012417"/>
    </source>
</evidence>
<dbReference type="Gene3D" id="1.10.10.1600">
    <property type="entry name" value="Bacterial DNA polymerase III alpha subunit, thumb domain"/>
    <property type="match status" value="1"/>
</dbReference>
<keyword evidence="5 12" id="KW-0808">Transferase</keyword>
<reference evidence="12 13" key="1">
    <citation type="submission" date="2009-02" db="EMBL/GenBank/DDBJ databases">
        <title>Sequencing of the draft genome and assembly of Dethiobacter alkaliphilus AHT 1.</title>
        <authorList>
            <consortium name="US DOE Joint Genome Institute (JGI-PGF)"/>
            <person name="Lucas S."/>
            <person name="Copeland A."/>
            <person name="Lapidus A."/>
            <person name="Glavina del Rio T."/>
            <person name="Dalin E."/>
            <person name="Tice H."/>
            <person name="Bruce D."/>
            <person name="Goodwin L."/>
            <person name="Pitluck S."/>
            <person name="Larimer F."/>
            <person name="Land M.L."/>
            <person name="Hauser L."/>
            <person name="Muyzer G."/>
        </authorList>
    </citation>
    <scope>NUCLEOTIDE SEQUENCE [LARGE SCALE GENOMIC DNA]</scope>
    <source>
        <strain evidence="12 13">AHT 1</strain>
    </source>
</reference>
<dbReference type="InterPro" id="IPR029460">
    <property type="entry name" value="DNAPol_HHH"/>
</dbReference>
<proteinExistence type="inferred from homology"/>
<dbReference type="InterPro" id="IPR011708">
    <property type="entry name" value="DNA_pol3_alpha_NTPase_dom"/>
</dbReference>
<dbReference type="PANTHER" id="PTHR32294">
    <property type="entry name" value="DNA POLYMERASE III SUBUNIT ALPHA"/>
    <property type="match status" value="1"/>
</dbReference>
<evidence type="ECO:0000313" key="12">
    <source>
        <dbReference type="EMBL" id="EEG77137.1"/>
    </source>
</evidence>
<dbReference type="Pfam" id="PF17657">
    <property type="entry name" value="DNA_pol3_finger"/>
    <property type="match status" value="1"/>
</dbReference>
<dbReference type="PANTHER" id="PTHR32294:SF0">
    <property type="entry name" value="DNA POLYMERASE III SUBUNIT ALPHA"/>
    <property type="match status" value="1"/>
</dbReference>
<dbReference type="GO" id="GO:0003676">
    <property type="term" value="F:nucleic acid binding"/>
    <property type="evidence" value="ECO:0007669"/>
    <property type="project" value="InterPro"/>
</dbReference>
<dbReference type="InterPro" id="IPR041931">
    <property type="entry name" value="DNA_pol3_alpha_thumb_dom"/>
</dbReference>
<dbReference type="Pfam" id="PF02811">
    <property type="entry name" value="PHP"/>
    <property type="match status" value="1"/>
</dbReference>
<accession>C0GHD1</accession>
<dbReference type="RefSeq" id="WP_008516889.1">
    <property type="nucleotide sequence ID" value="NZ_ACJM01000009.1"/>
</dbReference>
<evidence type="ECO:0000256" key="10">
    <source>
        <dbReference type="ARBA" id="ARBA00049244"/>
    </source>
</evidence>
<gene>
    <name evidence="12" type="ORF">DealDRAFT_1890</name>
</gene>
<evidence type="ECO:0000256" key="9">
    <source>
        <dbReference type="ARBA" id="ARBA00025611"/>
    </source>
</evidence>
<dbReference type="GO" id="GO:0003887">
    <property type="term" value="F:DNA-directed DNA polymerase activity"/>
    <property type="evidence" value="ECO:0007669"/>
    <property type="project" value="UniProtKB-KW"/>
</dbReference>
<keyword evidence="7" id="KW-0235">DNA replication</keyword>
<dbReference type="GO" id="GO:0008408">
    <property type="term" value="F:3'-5' exonuclease activity"/>
    <property type="evidence" value="ECO:0007669"/>
    <property type="project" value="InterPro"/>
</dbReference>
<dbReference type="AlphaFoldDB" id="C0GHD1"/>
<evidence type="ECO:0000256" key="7">
    <source>
        <dbReference type="ARBA" id="ARBA00022705"/>
    </source>
</evidence>
<dbReference type="NCBIfam" id="TIGR00594">
    <property type="entry name" value="polc"/>
    <property type="match status" value="1"/>
</dbReference>
<comment type="catalytic activity">
    <reaction evidence="10">
        <text>DNA(n) + a 2'-deoxyribonucleoside 5'-triphosphate = DNA(n+1) + diphosphate</text>
        <dbReference type="Rhea" id="RHEA:22508"/>
        <dbReference type="Rhea" id="RHEA-COMP:17339"/>
        <dbReference type="Rhea" id="RHEA-COMP:17340"/>
        <dbReference type="ChEBI" id="CHEBI:33019"/>
        <dbReference type="ChEBI" id="CHEBI:61560"/>
        <dbReference type="ChEBI" id="CHEBI:173112"/>
        <dbReference type="EC" id="2.7.7.7"/>
    </reaction>
</comment>
<dbReference type="OrthoDB" id="9803237at2"/>
<keyword evidence="8" id="KW-0239">DNA-directed DNA polymerase</keyword>
<dbReference type="InterPro" id="IPR004365">
    <property type="entry name" value="NA-bd_OB_tRNA"/>
</dbReference>
<dbReference type="CDD" id="cd04485">
    <property type="entry name" value="DnaE_OBF"/>
    <property type="match status" value="1"/>
</dbReference>
<evidence type="ECO:0000313" key="13">
    <source>
        <dbReference type="Proteomes" id="UP000006443"/>
    </source>
</evidence>
<dbReference type="NCBIfam" id="NF004226">
    <property type="entry name" value="PRK05673.1"/>
    <property type="match status" value="1"/>
</dbReference>
<dbReference type="EMBL" id="ACJM01000009">
    <property type="protein sequence ID" value="EEG77137.1"/>
    <property type="molecule type" value="Genomic_DNA"/>
</dbReference>
<dbReference type="STRING" id="555088.DealDRAFT_1890"/>
<dbReference type="InterPro" id="IPR016195">
    <property type="entry name" value="Pol/histidinol_Pase-like"/>
</dbReference>
<evidence type="ECO:0000256" key="4">
    <source>
        <dbReference type="ARBA" id="ARBA00019114"/>
    </source>
</evidence>
<dbReference type="InterPro" id="IPR004805">
    <property type="entry name" value="DnaE2/DnaE/PolC"/>
</dbReference>
<name>C0GHD1_DETAL</name>
<evidence type="ECO:0000256" key="2">
    <source>
        <dbReference type="ARBA" id="ARBA00009496"/>
    </source>
</evidence>
<dbReference type="Proteomes" id="UP000006443">
    <property type="component" value="Unassembled WGS sequence"/>
</dbReference>
<evidence type="ECO:0000256" key="5">
    <source>
        <dbReference type="ARBA" id="ARBA00022679"/>
    </source>
</evidence>
<sequence length="1144" mass="127834">MVSSNFVHLHVHTEYSLLDGASKIKNTVARAAELDMPALAITDHGVMYGVIDFYKAAKDAGIKPVIGCEVYVAPRTRHDRDSRRDSKQHHLVLLAQDQTGYANLMELVSRGFSEGFYYKPRVDHELLQRYNKGLTVLSACLAGEIPVALLEGRQEDARKLVSFYKETFGSENFFLELQDHGLQEQKELSPLLIDLAKDTQTPMVVSNDLHYTHREDAHAHDALLCIQTGKTLDDENRMRFSTEEFYLKTAEEMGSLYPDLPELLDNTVHIAENCNVDFDFSTTYLPGYEVPPAHDERSYLRELCVQGTKERYGEELPPHVQERLDYELSVIAQMGYDSYFLITWDFVNYAHENGILVGPGRGSAAGSLVAYALGITNIDPLKYGLLFERFLNPERVTMPDIDIDFCYENREKVIDYVVEKYGEECVAQIITFGTMAARAAVRDVGRVLNVPYADVDRIAKLIPAELNISIADGLEKSPDLKELYDKDEKIRQLLDLSMAVEGLPRHASTHAAGVVISKDPLVNYVPLQKAGEDGMVTQFPMGTLEELGLLKMDFLGLRTLTIMGEAVRLIKKSTGVEVDLNELPLDDKNTFHMLSQGDTSGIFQLESGGMRGILREMKPDVFEDIIAVVALYRPGPMEQIPTFIQSKHGHIPIKYLHSDLEPILKETYGIMVYQEQIMQVASAMAGFSLGESDLLRRAIGKKKLEVLNQQRELFVNGCVAKGHKKEMANELYDLIVKFASYGFNKSHAAAYALVAYQTAYLKANYPTQFMAAQLTGVMGTTEKVAGYIANCKQMGISVLPPDVNLSEKNFTVTDAKVIRYGMAAVKNVGLGAIESIIAARKEQGDFTSLRDFCARVDLRSCNKKVMESLIKAGAFDCLGANRNQLLAILDETVSAAQTMHKERQNGQMCMFEVVEEDEEDCQWVNLQDDLPDIPAPLPRERLNMEKDTLGLYITGHPLEEYENVLNIYPDLARTDTLQKAPDNKSVVIAGMINGLKPIITKKGKPMAFFTLEDLAGGLEVVVFPTVHETAKPFLENDQVVIVHGRTSHKEEEDVKIMADSISPLPVEPREVVIRCREDETLGKLLSLQKVLAGQRGTMPVYIQFPQAGKRVLLAQDYWLPDEAPQITEIEKLFGDGAVTVQRAG</sequence>
<evidence type="ECO:0000256" key="6">
    <source>
        <dbReference type="ARBA" id="ARBA00022695"/>
    </source>
</evidence>
<keyword evidence="6 12" id="KW-0548">Nucleotidyltransferase</keyword>
<protein>
    <recommendedName>
        <fullName evidence="4">DNA polymerase III subunit alpha</fullName>
        <ecNumber evidence="3">2.7.7.7</ecNumber>
    </recommendedName>
</protein>
<dbReference type="GO" id="GO:0006260">
    <property type="term" value="P:DNA replication"/>
    <property type="evidence" value="ECO:0007669"/>
    <property type="project" value="UniProtKB-KW"/>
</dbReference>
<dbReference type="Pfam" id="PF01336">
    <property type="entry name" value="tRNA_anti-codon"/>
    <property type="match status" value="1"/>
</dbReference>
<dbReference type="Pfam" id="PF14579">
    <property type="entry name" value="HHH_6"/>
    <property type="match status" value="1"/>
</dbReference>
<dbReference type="InterPro" id="IPR003141">
    <property type="entry name" value="Pol/His_phosphatase_N"/>
</dbReference>
<dbReference type="SUPFAM" id="SSF89550">
    <property type="entry name" value="PHP domain-like"/>
    <property type="match status" value="1"/>
</dbReference>
<comment type="subcellular location">
    <subcellularLocation>
        <location evidence="1">Cytoplasm</location>
    </subcellularLocation>
</comment>
<keyword evidence="13" id="KW-1185">Reference proteome</keyword>
<comment type="similarity">
    <text evidence="2">Belongs to the DNA polymerase type-C family. DnaE subfamily.</text>
</comment>
<feature type="domain" description="Polymerase/histidinol phosphatase N-terminal" evidence="11">
    <location>
        <begin position="7"/>
        <end position="74"/>
    </location>
</feature>
<evidence type="ECO:0000256" key="8">
    <source>
        <dbReference type="ARBA" id="ARBA00022932"/>
    </source>
</evidence>
<dbReference type="EC" id="2.7.7.7" evidence="3"/>
<dbReference type="Pfam" id="PF07733">
    <property type="entry name" value="DNA_pol3_alpha"/>
    <property type="match status" value="1"/>
</dbReference>
<organism evidence="12 13">
    <name type="scientific">Dethiobacter alkaliphilus AHT 1</name>
    <dbReference type="NCBI Taxonomy" id="555088"/>
    <lineage>
        <taxon>Bacteria</taxon>
        <taxon>Bacillati</taxon>
        <taxon>Bacillota</taxon>
        <taxon>Dethiobacteria</taxon>
        <taxon>Dethiobacterales</taxon>
        <taxon>Dethiobacteraceae</taxon>
        <taxon>Dethiobacter</taxon>
    </lineage>
</organism>
<dbReference type="InterPro" id="IPR040982">
    <property type="entry name" value="DNA_pol3_finger"/>
</dbReference>
<evidence type="ECO:0000259" key="11">
    <source>
        <dbReference type="SMART" id="SM00481"/>
    </source>
</evidence>
<dbReference type="SMART" id="SM00481">
    <property type="entry name" value="POLIIIAc"/>
    <property type="match status" value="1"/>
</dbReference>
<comment type="function">
    <text evidence="9">DNA polymerase III is a complex, multichain enzyme responsible for most of the replicative synthesis in bacteria. This DNA polymerase also exhibits 3' to 5' exonuclease activity. The alpha chain is the DNA polymerase.</text>
</comment>
<evidence type="ECO:0000256" key="1">
    <source>
        <dbReference type="ARBA" id="ARBA00004496"/>
    </source>
</evidence>
<dbReference type="eggNOG" id="COG0587">
    <property type="taxonomic scope" value="Bacteria"/>
</dbReference>
<comment type="caution">
    <text evidence="12">The sequence shown here is derived from an EMBL/GenBank/DDBJ whole genome shotgun (WGS) entry which is preliminary data.</text>
</comment>
<dbReference type="NCBIfam" id="NF005298">
    <property type="entry name" value="PRK06826.1"/>
    <property type="match status" value="1"/>
</dbReference>
<dbReference type="GO" id="GO:0005737">
    <property type="term" value="C:cytoplasm"/>
    <property type="evidence" value="ECO:0007669"/>
    <property type="project" value="UniProtKB-SubCell"/>
</dbReference>
<dbReference type="InterPro" id="IPR004013">
    <property type="entry name" value="PHP_dom"/>
</dbReference>
<dbReference type="Gene3D" id="3.20.20.140">
    <property type="entry name" value="Metal-dependent hydrolases"/>
    <property type="match status" value="1"/>
</dbReference>
<dbReference type="Gene3D" id="1.10.150.870">
    <property type="match status" value="1"/>
</dbReference>
<dbReference type="CDD" id="cd12113">
    <property type="entry name" value="PHP_PolIIIA_DnaE3"/>
    <property type="match status" value="1"/>
</dbReference>